<keyword evidence="3" id="KW-1185">Reference proteome</keyword>
<reference evidence="2 3" key="2">
    <citation type="journal article" date="2013" name="PLoS ONE">
        <title>INDIGO - INtegrated Data Warehouse of MIcrobial GenOmes with Examples from the Red Sea Extremophiles.</title>
        <authorList>
            <person name="Alam I."/>
            <person name="Antunes A."/>
            <person name="Kamau A.A."/>
            <person name="Ba Alawi W."/>
            <person name="Kalkatawi M."/>
            <person name="Stingl U."/>
            <person name="Bajic V.B."/>
        </authorList>
    </citation>
    <scope>NUCLEOTIDE SEQUENCE [LARGE SCALE GENOMIC DNA]</scope>
    <source>
        <strain evidence="2 3">SSD-17B</strain>
    </source>
</reference>
<dbReference type="STRING" id="1033810.HLPCO_002140"/>
<dbReference type="RefSeq" id="WP_008827441.1">
    <property type="nucleotide sequence ID" value="NZ_AFNU02000007.1"/>
</dbReference>
<evidence type="ECO:0000313" key="2">
    <source>
        <dbReference type="EMBL" id="ERJ11900.1"/>
    </source>
</evidence>
<proteinExistence type="predicted"/>
<dbReference type="InParanoid" id="U2FG86"/>
<feature type="transmembrane region" description="Helical" evidence="1">
    <location>
        <begin position="49"/>
        <end position="70"/>
    </location>
</feature>
<comment type="caution">
    <text evidence="2">The sequence shown here is derived from an EMBL/GenBank/DDBJ whole genome shotgun (WGS) entry which is preliminary data.</text>
</comment>
<evidence type="ECO:0000256" key="1">
    <source>
        <dbReference type="SAM" id="Phobius"/>
    </source>
</evidence>
<feature type="transmembrane region" description="Helical" evidence="1">
    <location>
        <begin position="6"/>
        <end position="28"/>
    </location>
</feature>
<keyword evidence="1" id="KW-1133">Transmembrane helix</keyword>
<dbReference type="Proteomes" id="UP000005707">
    <property type="component" value="Unassembled WGS sequence"/>
</dbReference>
<reference evidence="2 3" key="1">
    <citation type="journal article" date="2011" name="J. Bacteriol.">
        <title>Genome sequence of Haloplasma contractile, an unusual contractile bacterium from a deep-sea anoxic brine lake.</title>
        <authorList>
            <person name="Antunes A."/>
            <person name="Alam I."/>
            <person name="El Dorry H."/>
            <person name="Siam R."/>
            <person name="Robertson A."/>
            <person name="Bajic V.B."/>
            <person name="Stingl U."/>
        </authorList>
    </citation>
    <scope>NUCLEOTIDE SEQUENCE [LARGE SCALE GENOMIC DNA]</scope>
    <source>
        <strain evidence="2 3">SSD-17B</strain>
    </source>
</reference>
<evidence type="ECO:0000313" key="3">
    <source>
        <dbReference type="Proteomes" id="UP000005707"/>
    </source>
</evidence>
<dbReference type="AlphaFoldDB" id="U2FG86"/>
<keyword evidence="1" id="KW-0812">Transmembrane</keyword>
<sequence>MNIDILLLFTVGMGLLYGLFTVYFMIYVRHKERKLLINETIFKLPYTRAVFKIVHVLALIVLTIGIYMAYNYALTNYTIYKRLGPMNDGNTLYGRN</sequence>
<organism evidence="2 3">
    <name type="scientific">Haloplasma contractile SSD-17B</name>
    <dbReference type="NCBI Taxonomy" id="1033810"/>
    <lineage>
        <taxon>Bacteria</taxon>
        <taxon>Bacillati</taxon>
        <taxon>Mycoplasmatota</taxon>
        <taxon>Mollicutes</taxon>
        <taxon>Haloplasmatales</taxon>
        <taxon>Haloplasmataceae</taxon>
        <taxon>Haloplasma</taxon>
    </lineage>
</organism>
<keyword evidence="1" id="KW-0472">Membrane</keyword>
<name>U2FG86_9MOLU</name>
<protein>
    <submittedName>
        <fullName evidence="2">Uncharacterized protein</fullName>
    </submittedName>
</protein>
<dbReference type="EMBL" id="AFNU02000007">
    <property type="protein sequence ID" value="ERJ11900.1"/>
    <property type="molecule type" value="Genomic_DNA"/>
</dbReference>
<accession>U2FG86</accession>
<gene>
    <name evidence="2" type="ORF">HLPCO_002140</name>
</gene>